<evidence type="ECO:0000256" key="11">
    <source>
        <dbReference type="ARBA" id="ARBA00047944"/>
    </source>
</evidence>
<reference evidence="16 17" key="1">
    <citation type="submission" date="2019-08" db="EMBL/GenBank/DDBJ databases">
        <title>In-depth cultivation of the pig gut microbiome towards novel bacterial diversity and tailored functional studies.</title>
        <authorList>
            <person name="Wylensek D."/>
            <person name="Hitch T.C.A."/>
            <person name="Clavel T."/>
        </authorList>
    </citation>
    <scope>NUCLEOTIDE SEQUENCE [LARGE SCALE GENOMIC DNA]</scope>
    <source>
        <strain evidence="16 17">Med78-601-WT-4W-RMD-3</strain>
    </source>
</reference>
<evidence type="ECO:0000313" key="18">
    <source>
        <dbReference type="Proteomes" id="UP001108123"/>
    </source>
</evidence>
<dbReference type="SUPFAM" id="SSF75217">
    <property type="entry name" value="alpha/beta knot"/>
    <property type="match status" value="1"/>
</dbReference>
<dbReference type="InterPro" id="IPR015947">
    <property type="entry name" value="PUA-like_sf"/>
</dbReference>
<dbReference type="NCBIfam" id="NF008692">
    <property type="entry name" value="PRK11713.1-5"/>
    <property type="match status" value="1"/>
</dbReference>
<evidence type="ECO:0000256" key="4">
    <source>
        <dbReference type="ARBA" id="ARBA00013673"/>
    </source>
</evidence>
<feature type="domain" description="Ribosomal RNA small subunit methyltransferase E PUA-like" evidence="14">
    <location>
        <begin position="18"/>
        <end position="64"/>
    </location>
</feature>
<sequence length="244" mass="28025">MNRFFIDKENISEELITIEGEDVKHIRDVIRLKEGDKIEISSEGILYICEISIIEKKKVIAKILHRESGDHEPPISIILYQGLPKSSKMDFIIQKATEIGVKEIYPIKTKRTVVKIDNKKKEKNKIDRWNKISEEAAKQSKRDYVPKVKSILSFKEMIKLLEDEENILVPYENEKTTSMKDVLKDFSNKKVHIIIGPEGGFEEEEIDELEDIGSKIVSLGPRILRTETAGLVALSILLYELGDM</sequence>
<dbReference type="CDD" id="cd18084">
    <property type="entry name" value="RsmE-like"/>
    <property type="match status" value="1"/>
</dbReference>
<evidence type="ECO:0000256" key="12">
    <source>
        <dbReference type="PIRNR" id="PIRNR015601"/>
    </source>
</evidence>
<dbReference type="SUPFAM" id="SSF88697">
    <property type="entry name" value="PUA domain-like"/>
    <property type="match status" value="1"/>
</dbReference>
<feature type="domain" description="Ribosomal RNA small subunit methyltransferase E methyltransferase" evidence="13">
    <location>
        <begin position="72"/>
        <end position="237"/>
    </location>
</feature>
<dbReference type="RefSeq" id="WP_154484307.1">
    <property type="nucleotide sequence ID" value="NZ_JAJBNW010000021.1"/>
</dbReference>
<dbReference type="GO" id="GO:0070475">
    <property type="term" value="P:rRNA base methylation"/>
    <property type="evidence" value="ECO:0007669"/>
    <property type="project" value="TreeGrafter"/>
</dbReference>
<keyword evidence="8 12" id="KW-0808">Transferase</keyword>
<dbReference type="Pfam" id="PF04452">
    <property type="entry name" value="Methyltrans_RNA"/>
    <property type="match status" value="1"/>
</dbReference>
<dbReference type="Pfam" id="PF20260">
    <property type="entry name" value="PUA_4"/>
    <property type="match status" value="1"/>
</dbReference>
<evidence type="ECO:0000313" key="17">
    <source>
        <dbReference type="Proteomes" id="UP000462760"/>
    </source>
</evidence>
<comment type="caution">
    <text evidence="16">The sequence shown here is derived from an EMBL/GenBank/DDBJ whole genome shotgun (WGS) entry which is preliminary data.</text>
</comment>
<dbReference type="OrthoDB" id="9815641at2"/>
<evidence type="ECO:0000256" key="5">
    <source>
        <dbReference type="ARBA" id="ARBA00022490"/>
    </source>
</evidence>
<comment type="function">
    <text evidence="10 12">Specifically methylates the N3 position of the uracil ring of uridine 1498 (m3U1498) in 16S rRNA. Acts on the fully assembled 30S ribosomal subunit.</text>
</comment>
<keyword evidence="7 12" id="KW-0489">Methyltransferase</keyword>
<dbReference type="GO" id="GO:0005737">
    <property type="term" value="C:cytoplasm"/>
    <property type="evidence" value="ECO:0007669"/>
    <property type="project" value="UniProtKB-SubCell"/>
</dbReference>
<dbReference type="InterPro" id="IPR046887">
    <property type="entry name" value="RsmE_PUA-like"/>
</dbReference>
<dbReference type="InterPro" id="IPR029028">
    <property type="entry name" value="Alpha/beta_knot_MTases"/>
</dbReference>
<keyword evidence="6 12" id="KW-0698">rRNA processing</keyword>
<comment type="subcellular location">
    <subcellularLocation>
        <location evidence="1 12">Cytoplasm</location>
    </subcellularLocation>
</comment>
<evidence type="ECO:0000256" key="6">
    <source>
        <dbReference type="ARBA" id="ARBA00022552"/>
    </source>
</evidence>
<dbReference type="PANTHER" id="PTHR30027">
    <property type="entry name" value="RIBOSOMAL RNA SMALL SUBUNIT METHYLTRANSFERASE E"/>
    <property type="match status" value="1"/>
</dbReference>
<dbReference type="InterPro" id="IPR029026">
    <property type="entry name" value="tRNA_m1G_MTases_N"/>
</dbReference>
<dbReference type="GO" id="GO:0070042">
    <property type="term" value="F:rRNA (uridine-N3-)-methyltransferase activity"/>
    <property type="evidence" value="ECO:0007669"/>
    <property type="project" value="TreeGrafter"/>
</dbReference>
<accession>A0A844FI10</accession>
<dbReference type="Gene3D" id="3.40.1280.10">
    <property type="match status" value="1"/>
</dbReference>
<organism evidence="16 17">
    <name type="scientific">Anaerosalibacter bizertensis</name>
    <dbReference type="NCBI Taxonomy" id="932217"/>
    <lineage>
        <taxon>Bacteria</taxon>
        <taxon>Bacillati</taxon>
        <taxon>Bacillota</taxon>
        <taxon>Tissierellia</taxon>
        <taxon>Tissierellales</taxon>
        <taxon>Sporanaerobacteraceae</taxon>
        <taxon>Anaerosalibacter</taxon>
    </lineage>
</organism>
<dbReference type="PIRSF" id="PIRSF015601">
    <property type="entry name" value="MTase_slr0722"/>
    <property type="match status" value="1"/>
</dbReference>
<gene>
    <name evidence="16" type="ORF">FYJ27_07805</name>
    <name evidence="15" type="ORF">L0P62_06210</name>
</gene>
<reference evidence="15" key="2">
    <citation type="submission" date="2022-01" db="EMBL/GenBank/DDBJ databases">
        <title>Collection of gut derived symbiotic bacterial strains cultured from healthy donors.</title>
        <authorList>
            <person name="Lin H."/>
            <person name="Kohout C."/>
            <person name="Waligurski E."/>
            <person name="Pamer E.G."/>
        </authorList>
    </citation>
    <scope>NUCLEOTIDE SEQUENCE</scope>
    <source>
        <strain evidence="15">MSK.14.39</strain>
    </source>
</reference>
<dbReference type="AlphaFoldDB" id="A0A844FI10"/>
<comment type="similarity">
    <text evidence="2 12">Belongs to the RNA methyltransferase RsmE family.</text>
</comment>
<keyword evidence="18" id="KW-1185">Reference proteome</keyword>
<evidence type="ECO:0000313" key="15">
    <source>
        <dbReference type="EMBL" id="MCG4565037.1"/>
    </source>
</evidence>
<dbReference type="Proteomes" id="UP000462760">
    <property type="component" value="Unassembled WGS sequence"/>
</dbReference>
<keyword evidence="5 12" id="KW-0963">Cytoplasm</keyword>
<comment type="catalytic activity">
    <reaction evidence="11 12">
        <text>uridine(1498) in 16S rRNA + S-adenosyl-L-methionine = N(3)-methyluridine(1498) in 16S rRNA + S-adenosyl-L-homocysteine + H(+)</text>
        <dbReference type="Rhea" id="RHEA:42920"/>
        <dbReference type="Rhea" id="RHEA-COMP:10283"/>
        <dbReference type="Rhea" id="RHEA-COMP:10284"/>
        <dbReference type="ChEBI" id="CHEBI:15378"/>
        <dbReference type="ChEBI" id="CHEBI:57856"/>
        <dbReference type="ChEBI" id="CHEBI:59789"/>
        <dbReference type="ChEBI" id="CHEBI:65315"/>
        <dbReference type="ChEBI" id="CHEBI:74502"/>
        <dbReference type="EC" id="2.1.1.193"/>
    </reaction>
</comment>
<evidence type="ECO:0000256" key="10">
    <source>
        <dbReference type="ARBA" id="ARBA00025699"/>
    </source>
</evidence>
<dbReference type="EMBL" id="JAKNID010000018">
    <property type="protein sequence ID" value="MCG4565037.1"/>
    <property type="molecule type" value="Genomic_DNA"/>
</dbReference>
<dbReference type="InterPro" id="IPR006700">
    <property type="entry name" value="RsmE"/>
</dbReference>
<dbReference type="Proteomes" id="UP001108123">
    <property type="component" value="Unassembled WGS sequence"/>
</dbReference>
<evidence type="ECO:0000256" key="7">
    <source>
        <dbReference type="ARBA" id="ARBA00022603"/>
    </source>
</evidence>
<evidence type="ECO:0000256" key="9">
    <source>
        <dbReference type="ARBA" id="ARBA00022691"/>
    </source>
</evidence>
<dbReference type="EC" id="2.1.1.193" evidence="3 12"/>
<evidence type="ECO:0000259" key="14">
    <source>
        <dbReference type="Pfam" id="PF20260"/>
    </source>
</evidence>
<evidence type="ECO:0000256" key="3">
    <source>
        <dbReference type="ARBA" id="ARBA00012328"/>
    </source>
</evidence>
<proteinExistence type="inferred from homology"/>
<evidence type="ECO:0000256" key="2">
    <source>
        <dbReference type="ARBA" id="ARBA00005528"/>
    </source>
</evidence>
<dbReference type="Gene3D" id="2.40.240.20">
    <property type="entry name" value="Hypothetical PUA domain-like, domain 1"/>
    <property type="match status" value="1"/>
</dbReference>
<evidence type="ECO:0000259" key="13">
    <source>
        <dbReference type="Pfam" id="PF04452"/>
    </source>
</evidence>
<evidence type="ECO:0000256" key="8">
    <source>
        <dbReference type="ARBA" id="ARBA00022679"/>
    </source>
</evidence>
<protein>
    <recommendedName>
        <fullName evidence="4 12">Ribosomal RNA small subunit methyltransferase E</fullName>
        <ecNumber evidence="3 12">2.1.1.193</ecNumber>
    </recommendedName>
</protein>
<evidence type="ECO:0000313" key="16">
    <source>
        <dbReference type="EMBL" id="MSS43629.1"/>
    </source>
</evidence>
<name>A0A844FI10_9FIRM</name>
<keyword evidence="9 12" id="KW-0949">S-adenosyl-L-methionine</keyword>
<dbReference type="NCBIfam" id="TIGR00046">
    <property type="entry name" value="RsmE family RNA methyltransferase"/>
    <property type="match status" value="1"/>
</dbReference>
<dbReference type="InterPro" id="IPR046886">
    <property type="entry name" value="RsmE_MTase_dom"/>
</dbReference>
<dbReference type="PANTHER" id="PTHR30027:SF3">
    <property type="entry name" value="16S RRNA (URACIL(1498)-N(3))-METHYLTRANSFERASE"/>
    <property type="match status" value="1"/>
</dbReference>
<evidence type="ECO:0000256" key="1">
    <source>
        <dbReference type="ARBA" id="ARBA00004496"/>
    </source>
</evidence>
<dbReference type="EMBL" id="VULR01000009">
    <property type="protein sequence ID" value="MSS43629.1"/>
    <property type="molecule type" value="Genomic_DNA"/>
</dbReference>